<evidence type="ECO:0000313" key="2">
    <source>
        <dbReference type="EMBL" id="KXO15080.1"/>
    </source>
</evidence>
<keyword evidence="1" id="KW-0472">Membrane</keyword>
<dbReference type="STRING" id="28125.HMPREF3202_02051"/>
<feature type="transmembrane region" description="Helical" evidence="1">
    <location>
        <begin position="12"/>
        <end position="33"/>
    </location>
</feature>
<dbReference type="Proteomes" id="UP000070093">
    <property type="component" value="Unassembled WGS sequence"/>
</dbReference>
<sequence length="55" mass="6539">MMIKEQRAFARNYSLFECMLSILIVVDFLAFPYTSRYIPASWNNIKSPLLLHRQT</sequence>
<comment type="caution">
    <text evidence="2">The sequence shown here is derived from an EMBL/GenBank/DDBJ whole genome shotgun (WGS) entry which is preliminary data.</text>
</comment>
<dbReference type="EMBL" id="LTAG01000117">
    <property type="protein sequence ID" value="KXO15080.1"/>
    <property type="molecule type" value="Genomic_DNA"/>
</dbReference>
<protein>
    <submittedName>
        <fullName evidence="2">Uncharacterized protein</fullName>
    </submittedName>
</protein>
<proteinExistence type="predicted"/>
<reference evidence="2 3" key="1">
    <citation type="submission" date="2016-02" db="EMBL/GenBank/DDBJ databases">
        <authorList>
            <person name="Wen L."/>
            <person name="He K."/>
            <person name="Yang H."/>
        </authorList>
    </citation>
    <scope>NUCLEOTIDE SEQUENCE [LARGE SCALE GENOMIC DNA]</scope>
    <source>
        <strain evidence="2 3">GED7880</strain>
    </source>
</reference>
<keyword evidence="1" id="KW-0812">Transmembrane</keyword>
<evidence type="ECO:0000256" key="1">
    <source>
        <dbReference type="SAM" id="Phobius"/>
    </source>
</evidence>
<name>A0A137SRF6_9BACT</name>
<organism evidence="2 3">
    <name type="scientific">Prevotella bivia</name>
    <dbReference type="NCBI Taxonomy" id="28125"/>
    <lineage>
        <taxon>Bacteria</taxon>
        <taxon>Pseudomonadati</taxon>
        <taxon>Bacteroidota</taxon>
        <taxon>Bacteroidia</taxon>
        <taxon>Bacteroidales</taxon>
        <taxon>Prevotellaceae</taxon>
        <taxon>Prevotella</taxon>
    </lineage>
</organism>
<keyword evidence="1" id="KW-1133">Transmembrane helix</keyword>
<dbReference type="PATRIC" id="fig|28125.4.peg.2047"/>
<dbReference type="AlphaFoldDB" id="A0A137SRF6"/>
<gene>
    <name evidence="2" type="ORF">HMPREF3202_02051</name>
</gene>
<accession>A0A137SRF6</accession>
<evidence type="ECO:0000313" key="3">
    <source>
        <dbReference type="Proteomes" id="UP000070093"/>
    </source>
</evidence>